<proteinExistence type="predicted"/>
<dbReference type="SUPFAM" id="SSF111331">
    <property type="entry name" value="NAD kinase/diacylglycerol kinase-like"/>
    <property type="match status" value="1"/>
</dbReference>
<dbReference type="InterPro" id="IPR016064">
    <property type="entry name" value="NAD/diacylglycerol_kinase_sf"/>
</dbReference>
<reference evidence="1" key="1">
    <citation type="submission" date="2020-12" db="EMBL/GenBank/DDBJ databases">
        <title>Antrihabitans popcorni sp. nov. and Antrihabitans auranticaus sp. nov., isolated from a larva cave.</title>
        <authorList>
            <person name="Lee S.D."/>
            <person name="Kim I.S."/>
        </authorList>
    </citation>
    <scope>NUCLEOTIDE SEQUENCE</scope>
    <source>
        <strain evidence="1">YC3-6</strain>
    </source>
</reference>
<keyword evidence="2" id="KW-1185">Reference proteome</keyword>
<dbReference type="AlphaFoldDB" id="A0A934NMM5"/>
<gene>
    <name evidence="1" type="ORF">JGU71_03415</name>
</gene>
<evidence type="ECO:0000313" key="2">
    <source>
        <dbReference type="Proteomes" id="UP000655868"/>
    </source>
</evidence>
<evidence type="ECO:0000313" key="1">
    <source>
        <dbReference type="EMBL" id="MBJ8337927.1"/>
    </source>
</evidence>
<dbReference type="Proteomes" id="UP000655868">
    <property type="component" value="Unassembled WGS sequence"/>
</dbReference>
<comment type="caution">
    <text evidence="1">The sequence shown here is derived from an EMBL/GenBank/DDBJ whole genome shotgun (WGS) entry which is preliminary data.</text>
</comment>
<dbReference type="EMBL" id="JAEMNV010000001">
    <property type="protein sequence ID" value="MBJ8337927.1"/>
    <property type="molecule type" value="Genomic_DNA"/>
</dbReference>
<evidence type="ECO:0008006" key="3">
    <source>
        <dbReference type="Google" id="ProtNLM"/>
    </source>
</evidence>
<dbReference type="RefSeq" id="WP_199701965.1">
    <property type="nucleotide sequence ID" value="NZ_JAEMNV010000001.1"/>
</dbReference>
<name>A0A934NMM5_9NOCA</name>
<dbReference type="GO" id="GO:0019674">
    <property type="term" value="P:NAD+ metabolic process"/>
    <property type="evidence" value="ECO:0007669"/>
    <property type="project" value="TreeGrafter"/>
</dbReference>
<organism evidence="1 2">
    <name type="scientific">Antrihabitans stalagmiti</name>
    <dbReference type="NCBI Taxonomy" id="2799499"/>
    <lineage>
        <taxon>Bacteria</taxon>
        <taxon>Bacillati</taxon>
        <taxon>Actinomycetota</taxon>
        <taxon>Actinomycetes</taxon>
        <taxon>Mycobacteriales</taxon>
        <taxon>Nocardiaceae</taxon>
        <taxon>Antrihabitans</taxon>
    </lineage>
</organism>
<dbReference type="PANTHER" id="PTHR13158">
    <property type="match status" value="1"/>
</dbReference>
<accession>A0A934NMM5</accession>
<protein>
    <recommendedName>
        <fullName evidence="3">NAD kinase</fullName>
    </recommendedName>
</protein>
<dbReference type="GO" id="GO:0003951">
    <property type="term" value="F:NAD+ kinase activity"/>
    <property type="evidence" value="ECO:0007669"/>
    <property type="project" value="TreeGrafter"/>
</dbReference>
<dbReference type="PANTHER" id="PTHR13158:SF5">
    <property type="entry name" value="NAD KINASE 2, MITOCHONDRIAL"/>
    <property type="match status" value="1"/>
</dbReference>
<sequence length="300" mass="32423">MALPPRAVIVYRTTEFDELLSSHGTRAQAAFFLETRGRTLDEVEARHNATHSALARVSSAVPIDWRRGQVERKDLSRFVFGPEDVVVAVGQDGLVANVAKYLDAQPVVGVNPDRERNPGVLVAHQPGDVRKALAAAADPAKSTGRTMVQARLDDGQSLRALNEIYVGHPSHQSARYRIRTPDGREERHSSSGVLVGSGTGATGWCRSVWLERASSLHLPAPEAETLCWFAREAWPSPATGADLTEGLIGAGEELTIVAESDLVLFGDGIESDTLTVSWGQHVVVSTAANRLKIVGRLRRS</sequence>